<proteinExistence type="predicted"/>
<dbReference type="PANTHER" id="PTHR11851:SF186">
    <property type="entry name" value="INACTIVE METALLOPROTEASE YMFF-RELATED"/>
    <property type="match status" value="1"/>
</dbReference>
<gene>
    <name evidence="2" type="ORF">SAMN05216243_0449</name>
</gene>
<dbReference type="PANTHER" id="PTHR11851">
    <property type="entry name" value="METALLOPROTEASE"/>
    <property type="match status" value="1"/>
</dbReference>
<accession>A0A1G8VYL8</accession>
<dbReference type="InterPro" id="IPR007863">
    <property type="entry name" value="Peptidase_M16_C"/>
</dbReference>
<dbReference type="NCBIfam" id="NF047422">
    <property type="entry name" value="YfmF_fam"/>
    <property type="match status" value="1"/>
</dbReference>
<reference evidence="2 3" key="1">
    <citation type="submission" date="2016-10" db="EMBL/GenBank/DDBJ databases">
        <authorList>
            <person name="de Groot N.N."/>
        </authorList>
    </citation>
    <scope>NUCLEOTIDE SEQUENCE [LARGE SCALE GENOMIC DNA]</scope>
    <source>
        <strain evidence="2 3">CGMCC 1.6502</strain>
    </source>
</reference>
<evidence type="ECO:0000313" key="2">
    <source>
        <dbReference type="EMBL" id="SDJ71208.1"/>
    </source>
</evidence>
<protein>
    <submittedName>
        <fullName evidence="2">Predicted Zn-dependent peptidase</fullName>
    </submittedName>
</protein>
<name>A0A1G8VYL8_9BACI</name>
<organism evidence="2 3">
    <name type="scientific">Sediminibacillus albus</name>
    <dbReference type="NCBI Taxonomy" id="407036"/>
    <lineage>
        <taxon>Bacteria</taxon>
        <taxon>Bacillati</taxon>
        <taxon>Bacillota</taxon>
        <taxon>Bacilli</taxon>
        <taxon>Bacillales</taxon>
        <taxon>Bacillaceae</taxon>
        <taxon>Sediminibacillus</taxon>
    </lineage>
</organism>
<feature type="domain" description="Peptidase M16 C-terminal" evidence="1">
    <location>
        <begin position="189"/>
        <end position="360"/>
    </location>
</feature>
<dbReference type="RefSeq" id="WP_093210626.1">
    <property type="nucleotide sequence ID" value="NZ_FNFL01000001.1"/>
</dbReference>
<dbReference type="EMBL" id="FNFL01000001">
    <property type="protein sequence ID" value="SDJ71208.1"/>
    <property type="molecule type" value="Genomic_DNA"/>
</dbReference>
<dbReference type="Pfam" id="PF05193">
    <property type="entry name" value="Peptidase_M16_C"/>
    <property type="match status" value="1"/>
</dbReference>
<dbReference type="Proteomes" id="UP000198694">
    <property type="component" value="Unassembled WGS sequence"/>
</dbReference>
<dbReference type="InterPro" id="IPR050361">
    <property type="entry name" value="MPP/UQCRC_Complex"/>
</dbReference>
<dbReference type="OrthoDB" id="9762085at2"/>
<dbReference type="STRING" id="407036.SAMN05216243_0449"/>
<evidence type="ECO:0000313" key="3">
    <source>
        <dbReference type="Proteomes" id="UP000198694"/>
    </source>
</evidence>
<sequence length="431" mass="49221">MDAIEEQLISKQGYNLHVIQSKKYKTVNVIVKLKAPLERSTITKRALLPYIMQQGTNKFPSARKLRTALDDLYGAVLGVDGAKKGENHIITLRLETANEAYLSSEEQILERAVEMLSSILFDPRSMNDGFDPKVVKREKYTLQQKIDSIIDDKMSYANMRLIDEMCPEEPYRLHVHGYSEDLPEIDEFSLYEYFQKLLIEDQMDVYVLGDFEGKDVEKLIETHFSAKSESETEQVDKADIVHQPVNEVRTITEEQNVQQAKLHLGYRTNTSFNEPGYFALQVFNGIFGGFPSSKLFMNVREKHSLAYYAASRFESHKGLLLVFSGIAPKDYQQAKDIINEQMALMKQGDFSDEQLNDTKDLVVNQLLETMDHPQGLIEILYHQALSGKKITPAQMIEKVKQVTRQDVLDVGQKIELDTVYFLTSKGGSGHE</sequence>
<keyword evidence="3" id="KW-1185">Reference proteome</keyword>
<evidence type="ECO:0000259" key="1">
    <source>
        <dbReference type="Pfam" id="PF05193"/>
    </source>
</evidence>
<dbReference type="SUPFAM" id="SSF63411">
    <property type="entry name" value="LuxS/MPP-like metallohydrolase"/>
    <property type="match status" value="2"/>
</dbReference>
<dbReference type="AlphaFoldDB" id="A0A1G8VYL8"/>
<dbReference type="Gene3D" id="3.30.830.10">
    <property type="entry name" value="Metalloenzyme, LuxS/M16 peptidase-like"/>
    <property type="match status" value="2"/>
</dbReference>
<dbReference type="InterPro" id="IPR011249">
    <property type="entry name" value="Metalloenz_LuxS/M16"/>
</dbReference>
<dbReference type="GO" id="GO:0046872">
    <property type="term" value="F:metal ion binding"/>
    <property type="evidence" value="ECO:0007669"/>
    <property type="project" value="InterPro"/>
</dbReference>